<proteinExistence type="predicted"/>
<dbReference type="AlphaFoldDB" id="A0A0S4L3A4"/>
<keyword evidence="3" id="KW-1185">Reference proteome</keyword>
<evidence type="ECO:0000256" key="1">
    <source>
        <dbReference type="SAM" id="SignalP"/>
    </source>
</evidence>
<dbReference type="RefSeq" id="WP_090743143.1">
    <property type="nucleotide sequence ID" value="NZ_CZQA01000001.1"/>
</dbReference>
<feature type="signal peptide" evidence="1">
    <location>
        <begin position="1"/>
        <end position="23"/>
    </location>
</feature>
<protein>
    <recommendedName>
        <fullName evidence="4">Carbohydrate-binding domain-containing protein</fullName>
    </recommendedName>
</protein>
<dbReference type="Proteomes" id="UP000199032">
    <property type="component" value="Unassembled WGS sequence"/>
</dbReference>
<evidence type="ECO:0008006" key="4">
    <source>
        <dbReference type="Google" id="ProtNLM"/>
    </source>
</evidence>
<dbReference type="STRING" id="1742972.COMA1_10468"/>
<name>A0A0S4L3A4_9BACT</name>
<dbReference type="EMBL" id="CZQA01000001">
    <property type="protein sequence ID" value="CUS32163.1"/>
    <property type="molecule type" value="Genomic_DNA"/>
</dbReference>
<dbReference type="OrthoDB" id="9797595at2"/>
<gene>
    <name evidence="2" type="ORF">COMA1_10468</name>
</gene>
<sequence length="246" mass="28489">MMRKRKTAGFLLGLLLVLGTSVATEAVAPEQFKFILKWSQDKKLCPAITQVLSDEYNDHWIQDPPVHEWFVKWESIRSLDEKFRDGPEFNDDHCSLYLWAQFDIDNDGQAELVVKWSACLGGIRSDHLYIFRNQEPPTGIYESLMNKSPLADSPQAKANQERLLGQISYTGQWYELKKLPPFKNKFGRKELHGIGGKVWMHPFKFGGQTYLNLHGLSGMHVIARYKRSEKLSPQLEDICYVDRRKL</sequence>
<feature type="chain" id="PRO_5006623667" description="Carbohydrate-binding domain-containing protein" evidence="1">
    <location>
        <begin position="24"/>
        <end position="246"/>
    </location>
</feature>
<evidence type="ECO:0000313" key="2">
    <source>
        <dbReference type="EMBL" id="CUS32163.1"/>
    </source>
</evidence>
<accession>A0A0S4L3A4</accession>
<evidence type="ECO:0000313" key="3">
    <source>
        <dbReference type="Proteomes" id="UP000199032"/>
    </source>
</evidence>
<keyword evidence="1" id="KW-0732">Signal</keyword>
<organism evidence="2 3">
    <name type="scientific">Candidatus Nitrospira nitrosa</name>
    <dbReference type="NCBI Taxonomy" id="1742972"/>
    <lineage>
        <taxon>Bacteria</taxon>
        <taxon>Pseudomonadati</taxon>
        <taxon>Nitrospirota</taxon>
        <taxon>Nitrospiria</taxon>
        <taxon>Nitrospirales</taxon>
        <taxon>Nitrospiraceae</taxon>
        <taxon>Nitrospira</taxon>
    </lineage>
</organism>
<reference evidence="2 3" key="1">
    <citation type="submission" date="2015-10" db="EMBL/GenBank/DDBJ databases">
        <authorList>
            <person name="Gilbert D.G."/>
        </authorList>
    </citation>
    <scope>NUCLEOTIDE SEQUENCE [LARGE SCALE GENOMIC DNA]</scope>
    <source>
        <strain evidence="2">COMA1</strain>
    </source>
</reference>